<evidence type="ECO:0000256" key="4">
    <source>
        <dbReference type="ARBA" id="ARBA00022519"/>
    </source>
</evidence>
<evidence type="ECO:0000256" key="5">
    <source>
        <dbReference type="ARBA" id="ARBA00022692"/>
    </source>
</evidence>
<evidence type="ECO:0000256" key="3">
    <source>
        <dbReference type="ARBA" id="ARBA00022475"/>
    </source>
</evidence>
<dbReference type="InterPro" id="IPR001851">
    <property type="entry name" value="ABC_transp_permease"/>
</dbReference>
<keyword evidence="5 8" id="KW-0812">Transmembrane</keyword>
<dbReference type="Pfam" id="PF02653">
    <property type="entry name" value="BPD_transp_2"/>
    <property type="match status" value="1"/>
</dbReference>
<feature type="transmembrane region" description="Helical" evidence="8">
    <location>
        <begin position="118"/>
        <end position="138"/>
    </location>
</feature>
<dbReference type="GO" id="GO:0005886">
    <property type="term" value="C:plasma membrane"/>
    <property type="evidence" value="ECO:0007669"/>
    <property type="project" value="UniProtKB-SubCell"/>
</dbReference>
<name>A0A381Z1T4_9ZZZZ</name>
<dbReference type="PANTHER" id="PTHR32196:SF71">
    <property type="entry name" value="AUTOINDUCER 2 IMPORT SYSTEM PERMEASE PROTEIN LSRD"/>
    <property type="match status" value="1"/>
</dbReference>
<feature type="transmembrane region" description="Helical" evidence="8">
    <location>
        <begin position="91"/>
        <end position="112"/>
    </location>
</feature>
<feature type="transmembrane region" description="Helical" evidence="8">
    <location>
        <begin position="241"/>
        <end position="260"/>
    </location>
</feature>
<evidence type="ECO:0000256" key="2">
    <source>
        <dbReference type="ARBA" id="ARBA00022448"/>
    </source>
</evidence>
<protein>
    <submittedName>
        <fullName evidence="9">Uncharacterized protein</fullName>
    </submittedName>
</protein>
<accession>A0A381Z1T4</accession>
<sequence>MKRSFFQKHAIILIVYALILVLVVIGAFNSEHFLTLRNLTNVMRQAAYLGTAALGEMMVILIAGIDLSVGSLVKLCVLVSAILMDGDPDNVWMAVSLTLGLGLSVGLIHAFLINELNMSPFVVTFASLFILKGISLSITTKPIGRASRGFLMLYSEKIAGIYVIIFFFIILILMMMFLLNKTIFGKHIYAIGGNLSVAQLSGISVKRVRYGVYSLCSVLAAATGLLWLMRMGVGDPVIGNGLELNVIIAVVIGGTSLFGGRGTVIGVLGGVLLLTFTDNLLVILGVSQFYSGLIKGLIFVAAVSLHKLENR</sequence>
<keyword evidence="4" id="KW-0997">Cell inner membrane</keyword>
<keyword evidence="7 8" id="KW-0472">Membrane</keyword>
<feature type="transmembrane region" description="Helical" evidence="8">
    <location>
        <begin position="210"/>
        <end position="229"/>
    </location>
</feature>
<dbReference type="EMBL" id="UINC01019628">
    <property type="protein sequence ID" value="SVA83205.1"/>
    <property type="molecule type" value="Genomic_DNA"/>
</dbReference>
<dbReference type="AlphaFoldDB" id="A0A381Z1T4"/>
<evidence type="ECO:0000313" key="9">
    <source>
        <dbReference type="EMBL" id="SVA83205.1"/>
    </source>
</evidence>
<feature type="transmembrane region" description="Helical" evidence="8">
    <location>
        <begin position="9"/>
        <end position="28"/>
    </location>
</feature>
<evidence type="ECO:0000256" key="8">
    <source>
        <dbReference type="SAM" id="Phobius"/>
    </source>
</evidence>
<keyword evidence="6 8" id="KW-1133">Transmembrane helix</keyword>
<evidence type="ECO:0000256" key="1">
    <source>
        <dbReference type="ARBA" id="ARBA00004651"/>
    </source>
</evidence>
<dbReference type="CDD" id="cd06579">
    <property type="entry name" value="TM_PBP1_transp_AraH_like"/>
    <property type="match status" value="1"/>
</dbReference>
<keyword evidence="3" id="KW-1003">Cell membrane</keyword>
<evidence type="ECO:0000256" key="6">
    <source>
        <dbReference type="ARBA" id="ARBA00022989"/>
    </source>
</evidence>
<dbReference type="GO" id="GO:0022857">
    <property type="term" value="F:transmembrane transporter activity"/>
    <property type="evidence" value="ECO:0007669"/>
    <property type="project" value="InterPro"/>
</dbReference>
<feature type="transmembrane region" description="Helical" evidence="8">
    <location>
        <begin position="280"/>
        <end position="305"/>
    </location>
</feature>
<organism evidence="9">
    <name type="scientific">marine metagenome</name>
    <dbReference type="NCBI Taxonomy" id="408172"/>
    <lineage>
        <taxon>unclassified sequences</taxon>
        <taxon>metagenomes</taxon>
        <taxon>ecological metagenomes</taxon>
    </lineage>
</organism>
<proteinExistence type="predicted"/>
<dbReference type="PANTHER" id="PTHR32196">
    <property type="entry name" value="ABC TRANSPORTER PERMEASE PROTEIN YPHD-RELATED-RELATED"/>
    <property type="match status" value="1"/>
</dbReference>
<gene>
    <name evidence="9" type="ORF">METZ01_LOCUS136059</name>
</gene>
<feature type="transmembrane region" description="Helical" evidence="8">
    <location>
        <begin position="48"/>
        <end position="79"/>
    </location>
</feature>
<reference evidence="9" key="1">
    <citation type="submission" date="2018-05" db="EMBL/GenBank/DDBJ databases">
        <authorList>
            <person name="Lanie J.A."/>
            <person name="Ng W.-L."/>
            <person name="Kazmierczak K.M."/>
            <person name="Andrzejewski T.M."/>
            <person name="Davidsen T.M."/>
            <person name="Wayne K.J."/>
            <person name="Tettelin H."/>
            <person name="Glass J.I."/>
            <person name="Rusch D."/>
            <person name="Podicherti R."/>
            <person name="Tsui H.-C.T."/>
            <person name="Winkler M.E."/>
        </authorList>
    </citation>
    <scope>NUCLEOTIDE SEQUENCE</scope>
</reference>
<comment type="subcellular location">
    <subcellularLocation>
        <location evidence="1">Cell membrane</location>
        <topology evidence="1">Multi-pass membrane protein</topology>
    </subcellularLocation>
</comment>
<evidence type="ECO:0000256" key="7">
    <source>
        <dbReference type="ARBA" id="ARBA00023136"/>
    </source>
</evidence>
<keyword evidence="2" id="KW-0813">Transport</keyword>
<feature type="transmembrane region" description="Helical" evidence="8">
    <location>
        <begin position="159"/>
        <end position="179"/>
    </location>
</feature>